<accession>A0AC34QGU3</accession>
<evidence type="ECO:0000313" key="2">
    <source>
        <dbReference type="WBParaSite" id="JU765_v2.g16135.t1"/>
    </source>
</evidence>
<evidence type="ECO:0000313" key="1">
    <source>
        <dbReference type="Proteomes" id="UP000887576"/>
    </source>
</evidence>
<sequence length="67" mass="7926">MDLKLAKRSRSFSGRDYCLKPQCAFFLTTEHVNFNCVFTKKLNIFLKIFLILNFSKHPLSFVIFLFS</sequence>
<reference evidence="2" key="1">
    <citation type="submission" date="2022-11" db="UniProtKB">
        <authorList>
            <consortium name="WormBaseParasite"/>
        </authorList>
    </citation>
    <scope>IDENTIFICATION</scope>
</reference>
<proteinExistence type="predicted"/>
<protein>
    <submittedName>
        <fullName evidence="2">Ovule protein</fullName>
    </submittedName>
</protein>
<dbReference type="WBParaSite" id="JU765_v2.g16135.t1">
    <property type="protein sequence ID" value="JU765_v2.g16135.t1"/>
    <property type="gene ID" value="JU765_v2.g16135"/>
</dbReference>
<organism evidence="1 2">
    <name type="scientific">Panagrolaimus sp. JU765</name>
    <dbReference type="NCBI Taxonomy" id="591449"/>
    <lineage>
        <taxon>Eukaryota</taxon>
        <taxon>Metazoa</taxon>
        <taxon>Ecdysozoa</taxon>
        <taxon>Nematoda</taxon>
        <taxon>Chromadorea</taxon>
        <taxon>Rhabditida</taxon>
        <taxon>Tylenchina</taxon>
        <taxon>Panagrolaimomorpha</taxon>
        <taxon>Panagrolaimoidea</taxon>
        <taxon>Panagrolaimidae</taxon>
        <taxon>Panagrolaimus</taxon>
    </lineage>
</organism>
<name>A0AC34QGU3_9BILA</name>
<dbReference type="Proteomes" id="UP000887576">
    <property type="component" value="Unplaced"/>
</dbReference>